<keyword evidence="7" id="KW-1185">Reference proteome</keyword>
<dbReference type="Proteomes" id="UP000229757">
    <property type="component" value="Chromosome"/>
</dbReference>
<feature type="domain" description="HTH lysR-type" evidence="5">
    <location>
        <begin position="6"/>
        <end position="63"/>
    </location>
</feature>
<gene>
    <name evidence="6" type="ORF">REIFOR_03279</name>
</gene>
<evidence type="ECO:0000256" key="3">
    <source>
        <dbReference type="ARBA" id="ARBA00023125"/>
    </source>
</evidence>
<dbReference type="InterPro" id="IPR036390">
    <property type="entry name" value="WH_DNA-bd_sf"/>
</dbReference>
<proteinExistence type="inferred from homology"/>
<dbReference type="Gene3D" id="3.40.190.290">
    <property type="match status" value="1"/>
</dbReference>
<name>A0A2K8KUG1_9GAMM</name>
<dbReference type="InterPro" id="IPR036388">
    <property type="entry name" value="WH-like_DNA-bd_sf"/>
</dbReference>
<protein>
    <submittedName>
        <fullName evidence="6">Transcriptional regulator, LysR family</fullName>
    </submittedName>
</protein>
<dbReference type="SUPFAM" id="SSF53850">
    <property type="entry name" value="Periplasmic binding protein-like II"/>
    <property type="match status" value="1"/>
</dbReference>
<reference evidence="6 7" key="1">
    <citation type="journal article" date="2017" name="Environ. Microbiol.">
        <title>Genomic and physiological analyses of 'Reinekea forsetii' reveal a versatile opportunistic lifestyle during spring algae blooms.</title>
        <authorList>
            <person name="Avci B."/>
            <person name="Hahnke R.L."/>
            <person name="Chafee M."/>
            <person name="Fischer T."/>
            <person name="Gruber-Vodicka H."/>
            <person name="Tegetmeyer H.E."/>
            <person name="Harder J."/>
            <person name="Fuchs B.M."/>
            <person name="Amann R.I."/>
            <person name="Teeling H."/>
        </authorList>
    </citation>
    <scope>NUCLEOTIDE SEQUENCE [LARGE SCALE GENOMIC DNA]</scope>
    <source>
        <strain evidence="6 7">Hel1_31_D35</strain>
    </source>
</reference>
<evidence type="ECO:0000256" key="2">
    <source>
        <dbReference type="ARBA" id="ARBA00023015"/>
    </source>
</evidence>
<dbReference type="PANTHER" id="PTHR30537">
    <property type="entry name" value="HTH-TYPE TRANSCRIPTIONAL REGULATOR"/>
    <property type="match status" value="1"/>
</dbReference>
<dbReference type="Gene3D" id="1.10.10.10">
    <property type="entry name" value="Winged helix-like DNA-binding domain superfamily/Winged helix DNA-binding domain"/>
    <property type="match status" value="1"/>
</dbReference>
<keyword evidence="2" id="KW-0805">Transcription regulation</keyword>
<comment type="similarity">
    <text evidence="1">Belongs to the LysR transcriptional regulatory family.</text>
</comment>
<dbReference type="Pfam" id="PF03466">
    <property type="entry name" value="LysR_substrate"/>
    <property type="match status" value="1"/>
</dbReference>
<evidence type="ECO:0000313" key="7">
    <source>
        <dbReference type="Proteomes" id="UP000229757"/>
    </source>
</evidence>
<evidence type="ECO:0000259" key="5">
    <source>
        <dbReference type="PROSITE" id="PS50931"/>
    </source>
</evidence>
<keyword evidence="3" id="KW-0238">DNA-binding</keyword>
<dbReference type="GO" id="GO:0006351">
    <property type="term" value="P:DNA-templated transcription"/>
    <property type="evidence" value="ECO:0007669"/>
    <property type="project" value="TreeGrafter"/>
</dbReference>
<dbReference type="GO" id="GO:0043565">
    <property type="term" value="F:sequence-specific DNA binding"/>
    <property type="evidence" value="ECO:0007669"/>
    <property type="project" value="TreeGrafter"/>
</dbReference>
<keyword evidence="4" id="KW-0804">Transcription</keyword>
<dbReference type="InterPro" id="IPR058163">
    <property type="entry name" value="LysR-type_TF_proteobact-type"/>
</dbReference>
<dbReference type="KEGG" id="rfo:REIFOR_03279"/>
<sequence>MSRNRFNWEDARYFLAVARSGTMGRAADTLGIASITLSRHLSHLQSRTGTALFTRHSKGLTLTDEGQRLLVYLERAEAEIEAAGEIFGSDPTSVSGTVRIAAPEGFALKVLAPQLNGLLDANPELRVEIVPQLRGFSLSRREADIAIMVGKPTEAKLRYTPLATYNLGLFASPDYLARRGYPDSIEALADHRLVGYVEDLLFSDRLNTPKSAWSAWQSQISIYSPIGQVEAVRAGTGIGMLHRFLLNANDELIRLLPEVEVEREFYLVYHPTTERIPRIATAIEFLKHISVETSSELPASEANS</sequence>
<dbReference type="GO" id="GO:0003700">
    <property type="term" value="F:DNA-binding transcription factor activity"/>
    <property type="evidence" value="ECO:0007669"/>
    <property type="project" value="InterPro"/>
</dbReference>
<dbReference type="PROSITE" id="PS50931">
    <property type="entry name" value="HTH_LYSR"/>
    <property type="match status" value="1"/>
</dbReference>
<dbReference type="RefSeq" id="WP_100258579.1">
    <property type="nucleotide sequence ID" value="NZ_CP011797.1"/>
</dbReference>
<evidence type="ECO:0000256" key="1">
    <source>
        <dbReference type="ARBA" id="ARBA00009437"/>
    </source>
</evidence>
<evidence type="ECO:0000313" key="6">
    <source>
        <dbReference type="EMBL" id="ATX78385.1"/>
    </source>
</evidence>
<accession>A0A2K8KUG1</accession>
<dbReference type="InterPro" id="IPR005119">
    <property type="entry name" value="LysR_subst-bd"/>
</dbReference>
<dbReference type="AlphaFoldDB" id="A0A2K8KUG1"/>
<dbReference type="Pfam" id="PF00126">
    <property type="entry name" value="HTH_1"/>
    <property type="match status" value="1"/>
</dbReference>
<dbReference type="PANTHER" id="PTHR30537:SF3">
    <property type="entry name" value="TRANSCRIPTIONAL REGULATORY PROTEIN"/>
    <property type="match status" value="1"/>
</dbReference>
<evidence type="ECO:0000256" key="4">
    <source>
        <dbReference type="ARBA" id="ARBA00023163"/>
    </source>
</evidence>
<organism evidence="6 7">
    <name type="scientific">Reinekea forsetii</name>
    <dbReference type="NCBI Taxonomy" id="1336806"/>
    <lineage>
        <taxon>Bacteria</taxon>
        <taxon>Pseudomonadati</taxon>
        <taxon>Pseudomonadota</taxon>
        <taxon>Gammaproteobacteria</taxon>
        <taxon>Oceanospirillales</taxon>
        <taxon>Saccharospirillaceae</taxon>
        <taxon>Reinekea</taxon>
    </lineage>
</organism>
<dbReference type="EMBL" id="CP011797">
    <property type="protein sequence ID" value="ATX78385.1"/>
    <property type="molecule type" value="Genomic_DNA"/>
</dbReference>
<dbReference type="SUPFAM" id="SSF46785">
    <property type="entry name" value="Winged helix' DNA-binding domain"/>
    <property type="match status" value="1"/>
</dbReference>
<dbReference type="InterPro" id="IPR000847">
    <property type="entry name" value="LysR_HTH_N"/>
</dbReference>
<dbReference type="OrthoDB" id="570111at2"/>